<keyword evidence="2" id="KW-1185">Reference proteome</keyword>
<dbReference type="AlphaFoldDB" id="A0A1E2V729"/>
<accession>A0A1E2V729</accession>
<proteinExistence type="predicted"/>
<dbReference type="Proteomes" id="UP000094291">
    <property type="component" value="Unassembled WGS sequence"/>
</dbReference>
<comment type="caution">
    <text evidence="1">The sequence shown here is derived from an EMBL/GenBank/DDBJ whole genome shotgun (WGS) entry which is preliminary data.</text>
</comment>
<dbReference type="STRING" id="197479.BFW38_03750"/>
<gene>
    <name evidence="1" type="ORF">BFW38_03750</name>
</gene>
<reference evidence="1 2" key="1">
    <citation type="submission" date="2016-08" db="EMBL/GenBank/DDBJ databases">
        <authorList>
            <person name="Seilhamer J.J."/>
        </authorList>
    </citation>
    <scope>NUCLEOTIDE SEQUENCE [LARGE SCALE GENOMIC DNA]</scope>
    <source>
        <strain evidence="1 2">PH27A</strain>
    </source>
</reference>
<name>A0A1E2V729_9GAMM</name>
<dbReference type="EMBL" id="MDTQ01000001">
    <property type="protein sequence ID" value="ODC02791.1"/>
    <property type="molecule type" value="Genomic_DNA"/>
</dbReference>
<protein>
    <submittedName>
        <fullName evidence="1">Uncharacterized protein</fullName>
    </submittedName>
</protein>
<organism evidence="1 2">
    <name type="scientific">Terasakiispira papahanaumokuakeensis</name>
    <dbReference type="NCBI Taxonomy" id="197479"/>
    <lineage>
        <taxon>Bacteria</taxon>
        <taxon>Pseudomonadati</taxon>
        <taxon>Pseudomonadota</taxon>
        <taxon>Gammaproteobacteria</taxon>
        <taxon>Oceanospirillales</taxon>
        <taxon>Terasakiispira</taxon>
    </lineage>
</organism>
<evidence type="ECO:0000313" key="1">
    <source>
        <dbReference type="EMBL" id="ODC02791.1"/>
    </source>
</evidence>
<sequence length="73" mass="7913">MFFCAPSPASGHSLQSARTKAPGCAPLFPILIMRPIAAHQVSASGALFFVAHGKTFFSPSRFNYLTHCFLNEI</sequence>
<evidence type="ECO:0000313" key="2">
    <source>
        <dbReference type="Proteomes" id="UP000094291"/>
    </source>
</evidence>